<feature type="signal peptide" evidence="1">
    <location>
        <begin position="1"/>
        <end position="22"/>
    </location>
</feature>
<dbReference type="AlphaFoldDB" id="A0A7J5PYF0"/>
<feature type="domain" description="DUF5018" evidence="2">
    <location>
        <begin position="36"/>
        <end position="147"/>
    </location>
</feature>
<dbReference type="PROSITE" id="PS51257">
    <property type="entry name" value="PROKAR_LIPOPROTEIN"/>
    <property type="match status" value="1"/>
</dbReference>
<reference evidence="3 4" key="1">
    <citation type="journal article" date="2019" name="Nat. Med.">
        <title>A library of human gut bacterial isolates paired with longitudinal multiomics data enables mechanistic microbiome research.</title>
        <authorList>
            <person name="Poyet M."/>
            <person name="Groussin M."/>
            <person name="Gibbons S.M."/>
            <person name="Avila-Pacheco J."/>
            <person name="Jiang X."/>
            <person name="Kearney S.M."/>
            <person name="Perrotta A.R."/>
            <person name="Berdy B."/>
            <person name="Zhao S."/>
            <person name="Lieberman T.D."/>
            <person name="Swanson P.K."/>
            <person name="Smith M."/>
            <person name="Roesemann S."/>
            <person name="Alexander J.E."/>
            <person name="Rich S.A."/>
            <person name="Livny J."/>
            <person name="Vlamakis H."/>
            <person name="Clish C."/>
            <person name="Bullock K."/>
            <person name="Deik A."/>
            <person name="Scott J."/>
            <person name="Pierce K.A."/>
            <person name="Xavier R.J."/>
            <person name="Alm E.J."/>
        </authorList>
    </citation>
    <scope>NUCLEOTIDE SEQUENCE [LARGE SCALE GENOMIC DNA]</scope>
    <source>
        <strain evidence="3 4">BIOML-A58</strain>
    </source>
</reference>
<name>A0A7J5PYF0_9BACE</name>
<organism evidence="3 4">
    <name type="scientific">Bacteroides xylanisolvens</name>
    <dbReference type="NCBI Taxonomy" id="371601"/>
    <lineage>
        <taxon>Bacteria</taxon>
        <taxon>Pseudomonadati</taxon>
        <taxon>Bacteroidota</taxon>
        <taxon>Bacteroidia</taxon>
        <taxon>Bacteroidales</taxon>
        <taxon>Bacteroidaceae</taxon>
        <taxon>Bacteroides</taxon>
    </lineage>
</organism>
<dbReference type="RefSeq" id="WP_060451316.1">
    <property type="nucleotide sequence ID" value="NZ_CP072212.1"/>
</dbReference>
<keyword evidence="1" id="KW-0732">Signal</keyword>
<dbReference type="EMBL" id="WDED01000012">
    <property type="protein sequence ID" value="KAB6147833.1"/>
    <property type="molecule type" value="Genomic_DNA"/>
</dbReference>
<evidence type="ECO:0000313" key="4">
    <source>
        <dbReference type="Proteomes" id="UP000434604"/>
    </source>
</evidence>
<sequence>MKKIYNVLLSLFLMTMISSCLKAGLEELPAYEDADITNFKFEYRWFDDAKNRMCVEQMTVKTIIDKENLIVTCDITVPKADDDFPKEIRDGVSLSNLVGYCDISTAAVIAPVGDSPKLGEIQDFSTQNEMSYKVTAANGDSKTWTLKIDSFNK</sequence>
<dbReference type="Proteomes" id="UP000434604">
    <property type="component" value="Unassembled WGS sequence"/>
</dbReference>
<evidence type="ECO:0000259" key="2">
    <source>
        <dbReference type="Pfam" id="PF22243"/>
    </source>
</evidence>
<evidence type="ECO:0000256" key="1">
    <source>
        <dbReference type="SAM" id="SignalP"/>
    </source>
</evidence>
<dbReference type="Gene3D" id="2.60.40.4120">
    <property type="match status" value="1"/>
</dbReference>
<accession>A0A7J5PYF0</accession>
<feature type="chain" id="PRO_5029629123" description="DUF5018 domain-containing protein" evidence="1">
    <location>
        <begin position="23"/>
        <end position="153"/>
    </location>
</feature>
<proteinExistence type="predicted"/>
<evidence type="ECO:0000313" key="3">
    <source>
        <dbReference type="EMBL" id="KAB6147833.1"/>
    </source>
</evidence>
<protein>
    <recommendedName>
        <fullName evidence="2">DUF5018 domain-containing protein</fullName>
    </recommendedName>
</protein>
<gene>
    <name evidence="3" type="ORF">GA398_09315</name>
</gene>
<dbReference type="Pfam" id="PF22243">
    <property type="entry name" value="DUF5018-rel"/>
    <property type="match status" value="1"/>
</dbReference>
<comment type="caution">
    <text evidence="3">The sequence shown here is derived from an EMBL/GenBank/DDBJ whole genome shotgun (WGS) entry which is preliminary data.</text>
</comment>
<dbReference type="InterPro" id="IPR054460">
    <property type="entry name" value="DUF5018-rel"/>
</dbReference>